<feature type="region of interest" description="Disordered" evidence="2">
    <location>
        <begin position="2681"/>
        <end position="2726"/>
    </location>
</feature>
<feature type="region of interest" description="Disordered" evidence="2">
    <location>
        <begin position="2537"/>
        <end position="2582"/>
    </location>
</feature>
<feature type="compositionally biased region" description="Low complexity" evidence="2">
    <location>
        <begin position="1219"/>
        <end position="1238"/>
    </location>
</feature>
<feature type="compositionally biased region" description="Basic and acidic residues" evidence="2">
    <location>
        <begin position="1471"/>
        <end position="1511"/>
    </location>
</feature>
<feature type="compositionally biased region" description="Basic and acidic residues" evidence="2">
    <location>
        <begin position="1073"/>
        <end position="1113"/>
    </location>
</feature>
<keyword evidence="4" id="KW-1185">Reference proteome</keyword>
<feature type="region of interest" description="Disordered" evidence="2">
    <location>
        <begin position="4377"/>
        <end position="4409"/>
    </location>
</feature>
<feature type="region of interest" description="Disordered" evidence="2">
    <location>
        <begin position="6739"/>
        <end position="6789"/>
    </location>
</feature>
<feature type="region of interest" description="Disordered" evidence="2">
    <location>
        <begin position="4049"/>
        <end position="4093"/>
    </location>
</feature>
<feature type="region of interest" description="Disordered" evidence="2">
    <location>
        <begin position="1"/>
        <end position="2158"/>
    </location>
</feature>
<feature type="region of interest" description="Disordered" evidence="2">
    <location>
        <begin position="3646"/>
        <end position="3691"/>
    </location>
</feature>
<feature type="compositionally biased region" description="Low complexity" evidence="2">
    <location>
        <begin position="1049"/>
        <end position="1072"/>
    </location>
</feature>
<feature type="compositionally biased region" description="Low complexity" evidence="2">
    <location>
        <begin position="964"/>
        <end position="987"/>
    </location>
</feature>
<sequence>MFFLSGWGGEEVTDPSDLDEAGSTAEDTKPKPPASEEAAGGSVWGFFGGESPKEDAVEEKKEEPPETAPAATGGGWFSWGGGGEVEETPAEVKKDDIAVSEPSEPSESPGEGPKPEALEPGGGKSDDDETKKKEKKSGKKKSKKHKSEGKESGEESELRTRKSGEFATDESEKDASPKSDSPIPDETPPKEDSPSGETQQKHIDAPAEPEKPAETEASSGGGFWGFFGGGATEEPPAEEPSAAEEPPKKVTDNSTAPAKESSGGGWGFFSSPQASDSASESGSQKSGGSAGSTDLNKGNASPLPDPKDTPDVRQEPPKAATEASSGFGWGFFSPTAAEGASDSEDSREVSPSTSPSEPTLASGGWGFFGIAGGAAEEPKKEESQEKEEGEPGAGEGTSPLRVLRSSSGVSRDEKGEGKEKEKSKKKGKAEAAQESAEKDPQQEVSQRASESGDKDGESRKHPNGKPCGEAPQEDESPEPHKEEVTKDSDGAQKETAKTTSPSRSKSKPPPPRSAKAKHPLQPQGSQQATDPPTSQGVPGSGEPQELVKHSSTASSAGDAERLEQDEGKGTPEDECHTTDQQTKIDGKAASPPEDKQPPKKKPPPIKPASAPPSTSSGIPLEPSEKSEKSNIHGSQDIQTGALISAPSPSKPEHHADGKPQTQPNDEQEQPLSEEAEGKAKDPPQEKAVPKKKPAPPKMLPGPPGGKKGAPGVKAEGAGEGVAEGAKEGAPSKGGEEQGEKKDAAKDEEREEKKEALSGEAEGKAGEPALEKAAAKKKAPPPKMLPGPPGGKKGAPGVKAEGAGEGVAEGAKEGAPSKGGEEQGEKKDAAKDEEREEKKEALSGEAEGKAGEPALEKAAAKKKAPPPKMLPGPPGGKKGAPGVKAEGAGEGVAEGAKEGAPSKGGEEQGEKKDAAKDEEREEKKEALSGEAEGKAGEPALEKAAAKKKAPPPKMLPGPPGGKKGAPGVKAEGAGEGVAEGAKEGAPSKGGEEQGEKKDAAKDEEREEKKEALSGEAEGKAGEPALEKAAAKKKAPPPKMLPGPPGGKKGAPGVKAEGAGEGVAEGAKEGAPSKGGEEQGEKKDAAKDEEREEKKEALSGEAEGKAGEPALEKAAAKKKAPPPKMLPGPPGGKKGAPGVKAEGAGEGVAEGAKEGAPSKGGEEQGEKKDAAKDEEREEKKEALSGEAEGKAGEPALEKAVAKKKAPPPKMLPGPPGGKKGAPGVKAEGAGEGVAEGAPSKGGEEQGEKKDAAKDEEREEKKEALSGEAEGKAGEPALEKAVAKKKAPPPKMLPGPPGGKKGAPGVKAEGAGEGVAEGAKEGAPSKGGEEQGEKKDAAKDEEREEKKEALSGEAEGKAGEPALEKAAAKKKAPPPKMLPGPPGGKKGAPGVKAEGAGEGVAEGAKEGAPSKGGEEQGEKKDAAKDEEREEKKEALSGEAEGKAGEPALEKAAAKKKAPPPKMLPGAKEGAPSKGGEEQGEKKDAAKDEEREEKKEALSGEAEGKAGEPALEKAAAKKKAPPPKMLPGPPGGKKGAPGVKAEGAGEGVAEGAKEGAPSKGGEEQGEKKDAAKDEEREEKKEALSGEAEGKAGEPALEKAAAKKKAPPPKMLPGPPGGKKGAPGVKAEGAGEGVAEGAKEGAPSKGGEEQGEKKDAAKDEEREEKKEALSGEAEGKAGEPALEKAVAKKKAPPPKMLPGPPGGKKGAPGVKAEGAGEGVAEGAKEGAPSKGGEEQGEKKDAAKDEEREEKKEALSGEAEGKAGEPALEKAVAKKAPPPKMLPGPPGGKKGAPGVKAEGAGEGVAEGAKEGAPSKGGEEQGEKKDAAKDEEREEKKEALSGEAEGKAGEPALEKAVAKKKAPPPRCCQGAPSKGGEEQGEKKDAAKDEEREEKKEALSGEAEGKAGEPALEKAAAKKKAPPPKMLPGPPGGKKGAPGVKAEGAGEGVAEGAKEGAPSKGGEEQGEKKDAAKDEEREEKKEALSGEAEGKAGEPALEKAVAKKKAPPPKMLPGPPGGKKGAPGVKAEGAGEGVAEGAKEGAPSKGGEEQGEKKDAAKDEEREEKKEALSGEAEGKAGEPALEKAVAKKKAPPPKMLPGPPGGKKGAPGVKAEGAGEGVAEGAKEGAPSKGGEEQGEKKDAAKDEEREEKKEALSGEAEGKAGEPTLKKAVAKAMVPAMKALPGQALPKKKGLPPVKAGEAGKAAADTSEGPRAVEEPEPDSAAAKAGEADAKALGPKLAMPAAKAMVPAMKALPGQALPKKKGLPPVKAGEAGKAAADTSEGPRAVEEPEPDSAAAKAGEADAKALGPKLAMPAAKAMVPAMKALPGQALPKKKGLPPVKAGEAGKAAADTSEGPRAVEEPEPDSAAAKAGEADAKALGPKLAMPAAKAMVPAMKALPGQALPKKKGLPPVKAGEAGKAAADTSEGPRAVEEPEPDSAAAKAGEADAKALGPKLAMPAAKAMVPAMKALPGQALPKKKGLPPVKAGEAGKAAADTSEGPRAVEEPEPDSAAAKAGEADAKALGPKLAMPAAKAMVPAMKALPGQALPKKKGLPPVKAGEAGKAAADTSEGPRAVEEPEPDSAAAKAGEADAKALGPKLAMPAAKAVVPAMKALPGQALPKKKGLPPVKAGEAGKAAADTSEGPRAVEEPEPDSAAAKAGEADAKALGPKLAMPAAKAMVPAMKALPGQALPKKKGLPPVKAGEAGKAAADTSEGPRAVEEPEPDSAAAKAGEADAKALGPKLAMPAAKAMVPAMKALPGQALPKKKGLPPVKAGEAGKAAADTSEGPRAVEEPEPDSAAAKAGEADAKALGPKLAMPAAKAMVPAMKALPGQALPKKKGLPPVKAGEAGKAAADTSEGPRAVEEPEPDSAAAKAGEADAKALGPKLAMPAAKAMVPAMKALPGQALPKKKGLPPVKAGEAGKAAADTSEGPRAVEEPEPDSAAAKAGEADAKALGQALPKKKGLPPVKAGEAGKAAADTSEGPRAVEEPEPDSAAAKAGEADAKALGPKLAMPAAKAMVPAMKALPGQALPKKKGLPPVKAGEAGKAAADTSEGPRAVEEPEPDSAAAKAGEADAKALGPKLAMPAAKAMVPAMKALPGQALPKKKGLPPVKAGEAGKAAADTSEGPRAVEEPEPDSAAAKAAAAKAGEADAKALGPKLAMPAAKAMVPAMKALPGQALPKKKGLPPVRQAMVPAMKALPGQALPKKKGLPPVKAVRLEGGGRHVGGTRAVEETGARFSGCESGHVGGTEGGRGTGADSAAAKAGEADAKALGPKLAMPAAKAMVPAMKALPGQALPKKKGLPPVKAAAAKAGEADAKALGPKLAMPAAKAMVPAMKALPGQALPKKKAFRPSRQVRLGRRRQTRRRTRAVEEPEPDSAAAKAGEADAKALGPKLAMPAAKAMVPAMKALPGQALPKKKGLPPVKAGEAGKAAADTSEGPRAVEEPEPDSAAAKAGEADAKALGPKLAMPAAKAMVPAMKALPGQALPKKKGLPPVKAAAAKAGEADAKALGPKLAMPAAKAMVPAMKALPGQALPKKKGLPPVKAAAAKAGEADAKALGPKLAMPAAKAMVPAMKALPGQALPKKKGLPPVKAGEAGKAAADTSEGPRAVEEPEPDSAAAKAGEADAKALGPKLAMPAAKAVVPAMKALPGQALPKKKGLPPVKAGEAGKAAADTSEGPRAVEEPEPDSAAAKAGEADAKALGPKLAMPAAKAMVPAMKALPGQALPKKKGLPPVKAGEAGKAAADTSEGPRAVEEPEPDSAAAKAGEADAKALGPKLAMPAAKAMVPAMKALPGQALPKKKGLPPVKAAAAKAGEADAKALGPKLAMPAAKAMVPAMKALPGQALPKKKGLPPVKAAAAKAGEADAKALGPKLAMPAAKAMVPAMKALPGQALPKKKGLPPVKAGEAGKAAADTSEGPRAVEEPEPDSAAAKAGFAEEEGPSAVKAGEAGKAAADTSEGPRAVEEPEPDSAAAKAGEADAKALGPKLAMPAAKAMVPAMKALPGQALPKKKGLPPVKAAAAKAGEADAKALGPKLAMPAAKAMVPAMKALPGQALPKKKGLPPVKAGEAGKAAADTSEGPRAVEEPEPDSAAAKAGEADAKTLGPKLAMAASKATLQAPKCLSHPVVAKKAIAPVNAGGVGKPAADVKGEPGDGQPEEGRVLEEGGETEAKDAGPKVARPFAKTTLPAPRCLSHPVVAKKAIAPVKAGEAGMPAADVKGEPGDGQPEEGRVLEEGGETEAKDAGPKVARPFAKTTLPAPRCLSHPVVAKKAIAPVKAGGVGKPAADVKGEPGDGQPEEGRVLEEGARRRRRMQVRRREGEPGDGQPEEGRVLEEGGETEAKDAGPKVARPFAKTTLPAPKCLSHPVVAKKAIAPVNAGGVGKPAADVKGEPGDGQPEEGRVLEEGGETEAKDAGPKVARPFAKTTLPAPRCLSHPVVAKKAIAPVKAGGVGKPAADVKGEPGDGQPEEGRVLEEGGETEAKDAGPKVARPFAKTTLPAPRCLSHPVVAKKAIAPVKAGEAGMPAADVKGEPGDGQPEEGRVLEEGGETEAKDAGPKLARPFAKARLVAPKGLSHPLLAKKSVGLVEAGESGKAAEDTEEGPPDREAGKPDAAAEVREVHAKSVGSKVALPPVKAMLLAPKGLSHPVVAKKAVAPVKTGDIGMSGPEISEVAAPSATLAKAVSRDLCKVATELLVQAPGGVSVPTLPVRVVTLEKPMEERQDDDVSQNEEAKAREPSEGGATTPTAEPLRKNAPKSNVLVGNLPVLVSPKRRVSVEELAMAKAKLGLTPVDETSIPRANGGDSGAPKAEGQPLTDGLGVCGVRVAVAGPPGAKLPSAPMVTASLIPRPAAVKQTEPTDDRKPFEVATAPVGCVSRPFTSQSGTQPQTPQLWQQSVKPATSPGFMSGNLAEVLKPGAFMAARVPTGSTRTRQESDQLAVPSATSVSRSIASREAQASPLAGATDQEASGWANSVELLTSGRLSVPESATGSATARTSLSSPGVRTALQKNADLRIEQNPPRGPPAESGSLSPSCSSYLELLAMSIPVAKRTALPPVGNSSRKIVANFREQATLLLQAEKAPQEPSGPPSPGGGTSRLSPFHRVFSDSARPFRTTSQGAYSHSGRLSGVPPTPESGSSGPNGAGEDSPSVEAKPTMLGKVIKTNGTALVPLPGPHERMLSRVLPGSLRSTPRAGKHQMKSQALGGPAPVLSLGKGGGAQPMREGVKEIDHVALDSVYVQGCPASLSDAFSNSLFPKVDLDAVSTGTCVFDLGPRAVMACSGPVYSMAHLFLPDSQRQIEDVEAQLQIAAEVEGAFGIYDAPDGVYPWGDSEVNTAGNNSTSVTKLPKVLFGAAVTAWNEMLVYRRPQLILLIGTDVKAWDVAVPRLVVDLVSLGNLSLGLDSPTARYMHDAHHLLQLFGSVRPVEDGTFSEEAKLPHTGLHRWDIYFTPEGAFSSATVSAWLLDLPGLCDASNGMRQDILLRFTVGVLDKEEFFLGPHFPCGCLRPLLGHDVASFSLTDEERERVATECADLLVQVLQLDESQVVAIIKTFLAVSILARENSCTSDESITMAAHLLGISASDLGGHFRTALESPHLGAANLGSAVARTLYRQLFQFIVARINAVLQHMSHTGNRAFNPYVRTPFSISVLAGPTELDALPTVSVGKLGCYTAQAVGLCFAFRRLLYLQKLLSLGKFALPDYLDGLGQFTPASVFSEAVLLPDSGLLPFVASGPKSKEDILTWFDDHGSSASSQNLNFFSWIFERVSDSHIEVSLPGDRIKLDVSEAAFSSQPLDPLIVNVCNFVIKQSEPIRRLRLSGITRNSGLQGSESYLLYASLQDAWNPLLDSRPIVLHRGTRDGWSSLSESLDAVQQWEQHGFPLFIVIKDLPKYCPNLFPQDCADDVDRLMHFLPAYIDIDGVLFGSSLLAVRSQEYEGLHRLQEEAAEVVAKRQAWLVEVMELDSEIRDIVSEQEHGGTQQMELATYRLRQPSPELRTSLIPLSQWGTLQEAAKQNADILDLEDDHVSEYELPTPAAQRKYDCTSPALSPRLQQARGLLQPGSSGKKHWEQGVERQQGEATKNSVRVPSHTSLKLNSQALATTPAGSSSVSVPSFHAGLPQLPTGSSVVMGRNQRAGYSSPTGDSRTLTDRIAPHPGAFGELPAIPKPPAVAKVHFPRASGVAQQMQVPPHRYEATSERVQPKGVQLGASSALVQGATKYGKPPLISPVTEALASPRARQGIADRPLKASQGASVQNVDLEERQRLADERERLIHENELLQIENQRLTTENLRLENERLHEENLKLTRQQCRLKSSVASGDNDTVVDFVSTPTQAFEGSPAPVRKSPDAARTAPVSAMPTPKSPQESSEAQDRPQAPLSPAPDVSGVENRRAQESSMIAPTTVVPKTKNPPGAKPAGAAVETTPANGSSVTRLKAVAPKPKAPLSKASGGTVTEEKTAKDLSATPNAQTPEGPSTGEVDGTVVKDARAMESSATPAEAVAPPPEALSSGETDDMTVDATTAKELPVSPVAAVSPKKAATPPLSQIPRAKVPLAKEQAVVRYSHSPSPVVQQIEIEQAVEEPLSADSHTEQAFPRAEDVESIPEHAYDAGVDDAAADVTDLQNESGDLEEVETVSFEDDTDMLAKGMRAVWVQAAFSGVWKGVLYWPKHLEKLAKESQENSGASRVKQAGKASVELTASAFFNSFVDTAKATDERDRQLLVSAGPVGDFPQPRGTIHITRGKIRGREAGHVGHLAQSDGSGRHGYVSPPPGSPHGERRQRFGRTSLMRSSDYGGSPVPRDRQREDVPLQLIPGFLSFDSSGQGGPSVTSPGLNLSDFEGTWNGRVVWKPPAKEYGDAAQDLSTIILVDLTQPDGGVPDPRGPLHVFRSDNDGAPRPIAVPQTGETISEKLQTIFSTIDVSGVPLGAGNVYFIPPNQSGVLAITAHSKHRDTGLCIQEPDDQITTFENYGERRRKEQHDDVMRRLEEADKECTFRPKLISGGGWRSTRKAAPEVSPSRTSGIPASRTSSSACTRFLTNSRDVTRE</sequence>
<feature type="compositionally biased region" description="Basic and acidic residues" evidence="2">
    <location>
        <begin position="6055"/>
        <end position="6065"/>
    </location>
</feature>
<gene>
    <name evidence="3" type="ORF">TGRH88_044230</name>
</gene>
<feature type="region of interest" description="Disordered" evidence="2">
    <location>
        <begin position="4444"/>
        <end position="4479"/>
    </location>
</feature>
<feature type="region of interest" description="Disordered" evidence="2">
    <location>
        <begin position="4708"/>
        <end position="4749"/>
    </location>
</feature>
<feature type="compositionally biased region" description="Basic residues" evidence="2">
    <location>
        <begin position="133"/>
        <end position="147"/>
    </location>
</feature>
<feature type="compositionally biased region" description="Polar residues" evidence="2">
    <location>
        <begin position="522"/>
        <end position="537"/>
    </location>
</feature>
<feature type="compositionally biased region" description="Low complexity" evidence="2">
    <location>
        <begin position="1532"/>
        <end position="1555"/>
    </location>
</feature>
<feature type="compositionally biased region" description="Acidic residues" evidence="2">
    <location>
        <begin position="11"/>
        <end position="20"/>
    </location>
</feature>
<feature type="region of interest" description="Disordered" evidence="2">
    <location>
        <begin position="5071"/>
        <end position="5143"/>
    </location>
</feature>
<feature type="compositionally biased region" description="Gly residues" evidence="2">
    <location>
        <begin position="3238"/>
        <end position="3248"/>
    </location>
</feature>
<evidence type="ECO:0000313" key="3">
    <source>
        <dbReference type="EMBL" id="KAF4640497.1"/>
    </source>
</evidence>
<feature type="compositionally biased region" description="Basic and acidic residues" evidence="2">
    <location>
        <begin position="1239"/>
        <end position="1279"/>
    </location>
</feature>
<feature type="compositionally biased region" description="Basic and acidic residues" evidence="2">
    <location>
        <begin position="903"/>
        <end position="943"/>
    </location>
</feature>
<feature type="compositionally biased region" description="Low complexity" evidence="2">
    <location>
        <begin position="396"/>
        <end position="409"/>
    </location>
</feature>
<feature type="compositionally biased region" description="Low complexity" evidence="2">
    <location>
        <begin position="1385"/>
        <end position="1408"/>
    </location>
</feature>
<feature type="compositionally biased region" description="Low complexity" evidence="2">
    <location>
        <begin position="3938"/>
        <end position="3949"/>
    </location>
</feature>
<feature type="compositionally biased region" description="Basic and acidic residues" evidence="2">
    <location>
        <begin position="4522"/>
        <end position="4549"/>
    </location>
</feature>
<feature type="compositionally biased region" description="Low complexity" evidence="2">
    <location>
        <begin position="879"/>
        <end position="902"/>
    </location>
</feature>
<feature type="compositionally biased region" description="Low complexity" evidence="2">
    <location>
        <begin position="100"/>
        <end position="111"/>
    </location>
</feature>
<dbReference type="CDD" id="cd14686">
    <property type="entry name" value="bZIP"/>
    <property type="match status" value="1"/>
</dbReference>
<feature type="region of interest" description="Disordered" evidence="2">
    <location>
        <begin position="6322"/>
        <end position="6499"/>
    </location>
</feature>
<feature type="compositionally biased region" description="Basic and acidic residues" evidence="2">
    <location>
        <begin position="410"/>
        <end position="441"/>
    </location>
</feature>
<feature type="compositionally biased region" description="Acidic residues" evidence="2">
    <location>
        <begin position="665"/>
        <end position="674"/>
    </location>
</feature>
<evidence type="ECO:0000313" key="4">
    <source>
        <dbReference type="Proteomes" id="UP000557509"/>
    </source>
</evidence>
<feature type="compositionally biased region" description="Gly residues" evidence="2">
    <location>
        <begin position="363"/>
        <end position="372"/>
    </location>
</feature>
<feature type="compositionally biased region" description="Low complexity" evidence="2">
    <location>
        <begin position="349"/>
        <end position="362"/>
    </location>
</feature>
<feature type="region of interest" description="Disordered" evidence="2">
    <location>
        <begin position="2321"/>
        <end position="2366"/>
    </location>
</feature>
<feature type="compositionally biased region" description="Low complexity" evidence="2">
    <location>
        <begin position="1929"/>
        <end position="1952"/>
    </location>
</feature>
<feature type="compositionally biased region" description="Low complexity" evidence="2">
    <location>
        <begin position="1786"/>
        <end position="1809"/>
    </location>
</feature>
<feature type="compositionally biased region" description="Basic and acidic residues" evidence="2">
    <location>
        <begin position="1726"/>
        <end position="1766"/>
    </location>
</feature>
<feature type="region of interest" description="Disordered" evidence="2">
    <location>
        <begin position="2172"/>
        <end position="2223"/>
    </location>
</feature>
<feature type="compositionally biased region" description="Basic and acidic residues" evidence="2">
    <location>
        <begin position="4596"/>
        <end position="4608"/>
    </location>
</feature>
<feature type="compositionally biased region" description="Basic and acidic residues" evidence="2">
    <location>
        <begin position="51"/>
        <end position="64"/>
    </location>
</feature>
<reference evidence="3 4" key="1">
    <citation type="submission" date="2020-03" db="EMBL/GenBank/DDBJ databases">
        <title>Genome sequence of Toxoplasma gondii RH-88 strain.</title>
        <authorList>
            <person name="Lorenzi H.A."/>
            <person name="Venepally P."/>
            <person name="Rozenberg A."/>
            <person name="Sibley D."/>
        </authorList>
    </citation>
    <scope>NUCLEOTIDE SEQUENCE [LARGE SCALE GENOMIC DNA]</scope>
    <source>
        <strain evidence="3 4">RH-88</strain>
    </source>
</reference>
<feature type="compositionally biased region" description="Basic and acidic residues" evidence="2">
    <location>
        <begin position="2123"/>
        <end position="2154"/>
    </location>
</feature>
<feature type="compositionally biased region" description="Basic and acidic residues" evidence="2">
    <location>
        <begin position="818"/>
        <end position="858"/>
    </location>
</feature>
<feature type="compositionally biased region" description="Basic and acidic residues" evidence="2">
    <location>
        <begin position="477"/>
        <end position="496"/>
    </location>
</feature>
<feature type="region of interest" description="Disordered" evidence="2">
    <location>
        <begin position="3339"/>
        <end position="3380"/>
    </location>
</feature>
<feature type="compositionally biased region" description="Basic and acidic residues" evidence="2">
    <location>
        <begin position="733"/>
        <end position="773"/>
    </location>
</feature>
<evidence type="ECO:0000256" key="1">
    <source>
        <dbReference type="SAM" id="Coils"/>
    </source>
</evidence>
<feature type="compositionally biased region" description="Basic and acidic residues" evidence="2">
    <location>
        <begin position="4380"/>
        <end position="4409"/>
    </location>
</feature>
<feature type="compositionally biased region" description="Basic and acidic residues" evidence="2">
    <location>
        <begin position="187"/>
        <end position="214"/>
    </location>
</feature>
<feature type="compositionally biased region" description="Pro residues" evidence="2">
    <location>
        <begin position="1770"/>
        <end position="1780"/>
    </location>
</feature>
<feature type="compositionally biased region" description="Basic residues" evidence="2">
    <location>
        <begin position="3350"/>
        <end position="3361"/>
    </location>
</feature>
<feature type="compositionally biased region" description="Basic and acidic residues" evidence="2">
    <location>
        <begin position="450"/>
        <end position="460"/>
    </location>
</feature>
<feature type="region of interest" description="Disordered" evidence="2">
    <location>
        <begin position="2825"/>
        <end position="2870"/>
    </location>
</feature>
<feature type="coiled-coil region" evidence="1">
    <location>
        <begin position="6251"/>
        <end position="6297"/>
    </location>
</feature>
<feature type="compositionally biased region" description="Basic and acidic residues" evidence="2">
    <location>
        <begin position="675"/>
        <end position="688"/>
    </location>
</feature>
<feature type="compositionally biased region" description="Basic and acidic residues" evidence="2">
    <location>
        <begin position="1409"/>
        <end position="1449"/>
    </location>
</feature>
<feature type="compositionally biased region" description="Polar residues" evidence="2">
    <location>
        <begin position="4979"/>
        <end position="4995"/>
    </location>
</feature>
<feature type="compositionally biased region" description="Low complexity" evidence="2">
    <location>
        <begin position="1702"/>
        <end position="1725"/>
    </location>
</feature>
<feature type="compositionally biased region" description="Basic and acidic residues" evidence="2">
    <location>
        <begin position="4212"/>
        <end position="4239"/>
    </location>
</feature>
<feature type="compositionally biased region" description="Basic and acidic residues" evidence="2">
    <location>
        <begin position="558"/>
        <end position="597"/>
    </location>
</feature>
<feature type="region of interest" description="Disordered" evidence="2">
    <location>
        <begin position="3886"/>
        <end position="3973"/>
    </location>
</feature>
<dbReference type="Proteomes" id="UP000557509">
    <property type="component" value="Unassembled WGS sequence"/>
</dbReference>
<feature type="compositionally biased region" description="Low complexity" evidence="2">
    <location>
        <begin position="709"/>
        <end position="732"/>
    </location>
</feature>
<feature type="region of interest" description="Disordered" evidence="2">
    <location>
        <begin position="4582"/>
        <end position="4608"/>
    </location>
</feature>
<feature type="region of interest" description="Disordered" evidence="2">
    <location>
        <begin position="3231"/>
        <end position="3254"/>
    </location>
</feature>
<accession>A0A7J6K067</accession>
<dbReference type="InterPro" id="IPR027417">
    <property type="entry name" value="P-loop_NTPase"/>
</dbReference>
<feature type="compositionally biased region" description="Basic and acidic residues" evidence="2">
    <location>
        <begin position="1324"/>
        <end position="1364"/>
    </location>
</feature>
<feature type="compositionally biased region" description="Basic and acidic residues" evidence="2">
    <location>
        <begin position="1641"/>
        <end position="1681"/>
    </location>
</feature>
<feature type="region of interest" description="Disordered" evidence="2">
    <location>
        <begin position="2609"/>
        <end position="2654"/>
    </location>
</feature>
<feature type="region of interest" description="Disordered" evidence="2">
    <location>
        <begin position="3718"/>
        <end position="3763"/>
    </location>
</feature>
<feature type="compositionally biased region" description="Basic and acidic residues" evidence="2">
    <location>
        <begin position="305"/>
        <end position="316"/>
    </location>
</feature>
<feature type="compositionally biased region" description="Basic and acidic residues" evidence="2">
    <location>
        <begin position="1556"/>
        <end position="1596"/>
    </location>
</feature>
<feature type="region of interest" description="Disordered" evidence="2">
    <location>
        <begin position="4137"/>
        <end position="4169"/>
    </location>
</feature>
<feature type="compositionally biased region" description="Polar residues" evidence="2">
    <location>
        <begin position="6451"/>
        <end position="6460"/>
    </location>
</feature>
<proteinExistence type="predicted"/>
<feature type="compositionally biased region" description="Low complexity" evidence="2">
    <location>
        <begin position="1300"/>
        <end position="1323"/>
    </location>
</feature>
<feature type="compositionally biased region" description="Low complexity" evidence="2">
    <location>
        <begin position="2099"/>
        <end position="2122"/>
    </location>
</feature>
<feature type="compositionally biased region" description="Low complexity" evidence="2">
    <location>
        <begin position="268"/>
        <end position="287"/>
    </location>
</feature>
<feature type="compositionally biased region" description="Polar residues" evidence="2">
    <location>
        <begin position="6066"/>
        <end position="6077"/>
    </location>
</feature>
<organism evidence="3 4">
    <name type="scientific">Toxoplasma gondii</name>
    <dbReference type="NCBI Taxonomy" id="5811"/>
    <lineage>
        <taxon>Eukaryota</taxon>
        <taxon>Sar</taxon>
        <taxon>Alveolata</taxon>
        <taxon>Apicomplexa</taxon>
        <taxon>Conoidasida</taxon>
        <taxon>Coccidia</taxon>
        <taxon>Eucoccidiorida</taxon>
        <taxon>Eimeriorina</taxon>
        <taxon>Sarcocystidae</taxon>
        <taxon>Toxoplasma</taxon>
    </lineage>
</organism>
<feature type="compositionally biased region" description="Low complexity" evidence="2">
    <location>
        <begin position="6478"/>
        <end position="6487"/>
    </location>
</feature>
<feature type="region of interest" description="Disordered" evidence="2">
    <location>
        <begin position="4209"/>
        <end position="4239"/>
    </location>
</feature>
<feature type="compositionally biased region" description="Basic and acidic residues" evidence="2">
    <location>
        <begin position="1810"/>
        <end position="1850"/>
    </location>
</feature>
<dbReference type="EMBL" id="JAAUHK010000195">
    <property type="protein sequence ID" value="KAF4640497.1"/>
    <property type="molecule type" value="Genomic_DNA"/>
</dbReference>
<dbReference type="VEuPathDB" id="ToxoDB:TGME49_224540"/>
<feature type="compositionally biased region" description="Basic and acidic residues" evidence="2">
    <location>
        <begin position="148"/>
        <end position="164"/>
    </location>
</feature>
<evidence type="ECO:0000256" key="2">
    <source>
        <dbReference type="SAM" id="MobiDB-lite"/>
    </source>
</evidence>
<protein>
    <submittedName>
        <fullName evidence="3">Uncharacterized protein</fullName>
    </submittedName>
</protein>
<feature type="region of interest" description="Disordered" evidence="2">
    <location>
        <begin position="6989"/>
        <end position="7031"/>
    </location>
</feature>
<feature type="compositionally biased region" description="Low complexity" evidence="2">
    <location>
        <begin position="794"/>
        <end position="817"/>
    </location>
</feature>
<feature type="region of interest" description="Disordered" evidence="2">
    <location>
        <begin position="2393"/>
        <end position="2438"/>
    </location>
</feature>
<feature type="region of interest" description="Disordered" evidence="2">
    <location>
        <begin position="2897"/>
        <end position="2994"/>
    </location>
</feature>
<feature type="region of interest" description="Disordered" evidence="2">
    <location>
        <begin position="4518"/>
        <end position="4551"/>
    </location>
</feature>
<dbReference type="SUPFAM" id="SSF52540">
    <property type="entry name" value="P-loop containing nucleoside triphosphate hydrolases"/>
    <property type="match status" value="1"/>
</dbReference>
<feature type="region of interest" description="Disordered" evidence="2">
    <location>
        <begin position="3021"/>
        <end position="3066"/>
    </location>
</feature>
<feature type="compositionally biased region" description="Low complexity" evidence="2">
    <location>
        <begin position="1617"/>
        <end position="1640"/>
    </location>
</feature>
<feature type="compositionally biased region" description="Basic and acidic residues" evidence="2">
    <location>
        <begin position="1953"/>
        <end position="1993"/>
    </location>
</feature>
<feature type="compositionally biased region" description="Basic and acidic residues" evidence="2">
    <location>
        <begin position="1158"/>
        <end position="1198"/>
    </location>
</feature>
<name>A0A7J6K067_TOXGO</name>
<feature type="region of interest" description="Disordered" evidence="2">
    <location>
        <begin position="6046"/>
        <end position="6077"/>
    </location>
</feature>
<feature type="region of interest" description="Disordered" evidence="2">
    <location>
        <begin position="2753"/>
        <end position="2798"/>
    </location>
</feature>
<feature type="compositionally biased region" description="Gly residues" evidence="2">
    <location>
        <begin position="219"/>
        <end position="231"/>
    </location>
</feature>
<feature type="compositionally biased region" description="Basic and acidic residues" evidence="2">
    <location>
        <begin position="4140"/>
        <end position="4169"/>
    </location>
</feature>
<feature type="compositionally biased region" description="Low complexity" evidence="2">
    <location>
        <begin position="6388"/>
        <end position="6407"/>
    </location>
</feature>
<feature type="region of interest" description="Disordered" evidence="2">
    <location>
        <begin position="2249"/>
        <end position="2294"/>
    </location>
</feature>
<feature type="compositionally biased region" description="Basic and acidic residues" evidence="2">
    <location>
        <begin position="4450"/>
        <end position="4479"/>
    </location>
</feature>
<feature type="compositionally biased region" description="Basic and acidic residues" evidence="2">
    <location>
        <begin position="4280"/>
        <end position="4301"/>
    </location>
</feature>
<feature type="compositionally biased region" description="Low complexity" evidence="2">
    <location>
        <begin position="1134"/>
        <end position="1157"/>
    </location>
</feature>
<feature type="compositionally biased region" description="Basic and acidic residues" evidence="2">
    <location>
        <begin position="2038"/>
        <end position="2078"/>
    </location>
</feature>
<feature type="region of interest" description="Disordered" evidence="2">
    <location>
        <begin position="4918"/>
        <end position="4943"/>
    </location>
</feature>
<feature type="region of interest" description="Disordered" evidence="2">
    <location>
        <begin position="4273"/>
        <end position="4342"/>
    </location>
</feature>
<feature type="compositionally biased region" description="Gly residues" evidence="2">
    <location>
        <begin position="72"/>
        <end position="83"/>
    </location>
</feature>
<feature type="region of interest" description="Disordered" evidence="2">
    <location>
        <begin position="2465"/>
        <end position="2510"/>
    </location>
</feature>
<feature type="region of interest" description="Disordered" evidence="2">
    <location>
        <begin position="3094"/>
        <end position="3137"/>
    </location>
</feature>
<feature type="compositionally biased region" description="Basic and acidic residues" evidence="2">
    <location>
        <begin position="988"/>
        <end position="1028"/>
    </location>
</feature>
<feature type="region of interest" description="Disordered" evidence="2">
    <location>
        <begin position="3406"/>
        <end position="3451"/>
    </location>
</feature>
<keyword evidence="1" id="KW-0175">Coiled coil</keyword>
<feature type="region of interest" description="Disordered" evidence="2">
    <location>
        <begin position="4977"/>
        <end position="5025"/>
    </location>
</feature>
<feature type="compositionally biased region" description="Low complexity" evidence="2">
    <location>
        <begin position="2014"/>
        <end position="2037"/>
    </location>
</feature>
<feature type="compositionally biased region" description="Basic and acidic residues" evidence="2">
    <location>
        <begin position="4322"/>
        <end position="4339"/>
    </location>
</feature>
<comment type="caution">
    <text evidence="3">The sequence shown here is derived from an EMBL/GenBank/DDBJ whole genome shotgun (WGS) entry which is preliminary data.</text>
</comment>
<feature type="compositionally biased region" description="Basic and acidic residues" evidence="2">
    <location>
        <begin position="1868"/>
        <end position="1908"/>
    </location>
</feature>
<feature type="compositionally biased region" description="Polar residues" evidence="2">
    <location>
        <begin position="7002"/>
        <end position="7031"/>
    </location>
</feature>
<feature type="region of interest" description="Disordered" evidence="2">
    <location>
        <begin position="3575"/>
        <end position="3619"/>
    </location>
</feature>